<reference evidence="1" key="1">
    <citation type="submission" date="2023-03" db="EMBL/GenBank/DDBJ databases">
        <title>Massive genome expansion in bonnet fungi (Mycena s.s.) driven by repeated elements and novel gene families across ecological guilds.</title>
        <authorList>
            <consortium name="Lawrence Berkeley National Laboratory"/>
            <person name="Harder C.B."/>
            <person name="Miyauchi S."/>
            <person name="Viragh M."/>
            <person name="Kuo A."/>
            <person name="Thoen E."/>
            <person name="Andreopoulos B."/>
            <person name="Lu D."/>
            <person name="Skrede I."/>
            <person name="Drula E."/>
            <person name="Henrissat B."/>
            <person name="Morin E."/>
            <person name="Kohler A."/>
            <person name="Barry K."/>
            <person name="LaButti K."/>
            <person name="Morin E."/>
            <person name="Salamov A."/>
            <person name="Lipzen A."/>
            <person name="Mereny Z."/>
            <person name="Hegedus B."/>
            <person name="Baldrian P."/>
            <person name="Stursova M."/>
            <person name="Weitz H."/>
            <person name="Taylor A."/>
            <person name="Grigoriev I.V."/>
            <person name="Nagy L.G."/>
            <person name="Martin F."/>
            <person name="Kauserud H."/>
        </authorList>
    </citation>
    <scope>NUCLEOTIDE SEQUENCE</scope>
    <source>
        <strain evidence="1">CBHHK002</strain>
    </source>
</reference>
<name>A0AAD6Z308_9AGAR</name>
<organism evidence="1 2">
    <name type="scientific">Mycena albidolilacea</name>
    <dbReference type="NCBI Taxonomy" id="1033008"/>
    <lineage>
        <taxon>Eukaryota</taxon>
        <taxon>Fungi</taxon>
        <taxon>Dikarya</taxon>
        <taxon>Basidiomycota</taxon>
        <taxon>Agaricomycotina</taxon>
        <taxon>Agaricomycetes</taxon>
        <taxon>Agaricomycetidae</taxon>
        <taxon>Agaricales</taxon>
        <taxon>Marasmiineae</taxon>
        <taxon>Mycenaceae</taxon>
        <taxon>Mycena</taxon>
    </lineage>
</organism>
<keyword evidence="2" id="KW-1185">Reference proteome</keyword>
<comment type="caution">
    <text evidence="1">The sequence shown here is derived from an EMBL/GenBank/DDBJ whole genome shotgun (WGS) entry which is preliminary data.</text>
</comment>
<gene>
    <name evidence="1" type="ORF">DFH08DRAFT_825337</name>
</gene>
<dbReference type="EMBL" id="JARIHO010000099">
    <property type="protein sequence ID" value="KAJ7304773.1"/>
    <property type="molecule type" value="Genomic_DNA"/>
</dbReference>
<proteinExistence type="predicted"/>
<accession>A0AAD6Z308</accession>
<dbReference type="AlphaFoldDB" id="A0AAD6Z308"/>
<evidence type="ECO:0000313" key="1">
    <source>
        <dbReference type="EMBL" id="KAJ7304773.1"/>
    </source>
</evidence>
<protein>
    <submittedName>
        <fullName evidence="1">Uncharacterized protein</fullName>
    </submittedName>
</protein>
<evidence type="ECO:0000313" key="2">
    <source>
        <dbReference type="Proteomes" id="UP001218218"/>
    </source>
</evidence>
<sequence>MHLSCQGRQKIPVSIVEVKGAGQGVVARERPGTLQLRSNYLENQVRAEKVEDIICEDKGRANTEFSDLKTQKRHPYLLIDNLDGVLIHSAGIQLDGHQKSGTEQSQRSEVQNEAPALSGWVVPGQVGAFVVGSINFNAFEGHGAQWRQTARNEDETVVDAAKSKPTSRGLIAAVNCHWVSDVPRQMVNIVSQVDLCIFAANNGQCHQRTPDKRGVPFIWSTSSEFVPKLVQLWLQYSSMSTVISEQFMMWSELFSLHCRSLFSSVLPRQVASSNTLGLVEFESSHFLEKWDPSTCHIPSTGWQELWTAWGKLKLVIGECVVVFPTRCGT</sequence>
<dbReference type="Proteomes" id="UP001218218">
    <property type="component" value="Unassembled WGS sequence"/>
</dbReference>